<name>A0A921QAX7_SORBI</name>
<protein>
    <recommendedName>
        <fullName evidence="4">Cysteine proteinase inhibitor</fullName>
    </recommendedName>
</protein>
<dbReference type="Gene3D" id="3.10.450.10">
    <property type="match status" value="1"/>
</dbReference>
<dbReference type="PANTHER" id="PTHR11413">
    <property type="entry name" value="CYSTATIN FAMILY MEMBER"/>
    <property type="match status" value="1"/>
</dbReference>
<evidence type="ECO:0000256" key="3">
    <source>
        <dbReference type="ARBA" id="ARBA00022704"/>
    </source>
</evidence>
<feature type="domain" description="Cystatin" evidence="5">
    <location>
        <begin position="1"/>
        <end position="91"/>
    </location>
</feature>
<sequence>MVDDVQDTPAGCEKGLEAIKLVCFTNAEHNGKTNAILKFVRSVKVRYQVVAGTMHQFTVKVKEAGSTKKLYKAKVWAMWKNFKQLQMPQSPDLRKEIKVSSPSAMMCFPLKAHRLFAGGCWSITMKKDLVVGHEIHLNGKVARSSSTI</sequence>
<proteinExistence type="inferred from homology"/>
<evidence type="ECO:0000259" key="5">
    <source>
        <dbReference type="SMART" id="SM00043"/>
    </source>
</evidence>
<dbReference type="InterPro" id="IPR027214">
    <property type="entry name" value="Cystatin"/>
</dbReference>
<reference evidence="6" key="1">
    <citation type="journal article" date="2019" name="BMC Genomics">
        <title>A new reference genome for Sorghum bicolor reveals high levels of sequence similarity between sweet and grain genotypes: implications for the genetics of sugar metabolism.</title>
        <authorList>
            <person name="Cooper E.A."/>
            <person name="Brenton Z.W."/>
            <person name="Flinn B.S."/>
            <person name="Jenkins J."/>
            <person name="Shu S."/>
            <person name="Flowers D."/>
            <person name="Luo F."/>
            <person name="Wang Y."/>
            <person name="Xia P."/>
            <person name="Barry K."/>
            <person name="Daum C."/>
            <person name="Lipzen A."/>
            <person name="Yoshinaga Y."/>
            <person name="Schmutz J."/>
            <person name="Saski C."/>
            <person name="Vermerris W."/>
            <person name="Kresovich S."/>
        </authorList>
    </citation>
    <scope>NUCLEOTIDE SEQUENCE</scope>
</reference>
<dbReference type="CDD" id="cd00042">
    <property type="entry name" value="CY"/>
    <property type="match status" value="1"/>
</dbReference>
<dbReference type="Pfam" id="PF16845">
    <property type="entry name" value="SQAPI"/>
    <property type="match status" value="1"/>
</dbReference>
<reference evidence="6" key="2">
    <citation type="submission" date="2020-10" db="EMBL/GenBank/DDBJ databases">
        <authorList>
            <person name="Cooper E.A."/>
            <person name="Brenton Z.W."/>
            <person name="Flinn B.S."/>
            <person name="Jenkins J."/>
            <person name="Shu S."/>
            <person name="Flowers D."/>
            <person name="Luo F."/>
            <person name="Wang Y."/>
            <person name="Xia P."/>
            <person name="Barry K."/>
            <person name="Daum C."/>
            <person name="Lipzen A."/>
            <person name="Yoshinaga Y."/>
            <person name="Schmutz J."/>
            <person name="Saski C."/>
            <person name="Vermerris W."/>
            <person name="Kresovich S."/>
        </authorList>
    </citation>
    <scope>NUCLEOTIDE SEQUENCE</scope>
</reference>
<evidence type="ECO:0000256" key="4">
    <source>
        <dbReference type="RuleBase" id="RU362130"/>
    </source>
</evidence>
<evidence type="ECO:0000256" key="2">
    <source>
        <dbReference type="ARBA" id="ARBA00022690"/>
    </source>
</evidence>
<dbReference type="InterPro" id="IPR000010">
    <property type="entry name" value="Cystatin_dom"/>
</dbReference>
<dbReference type="SMART" id="SM00043">
    <property type="entry name" value="CY"/>
    <property type="match status" value="1"/>
</dbReference>
<gene>
    <name evidence="6" type="ORF">BDA96_09G195200</name>
</gene>
<dbReference type="Proteomes" id="UP000807115">
    <property type="component" value="Chromosome 9"/>
</dbReference>
<comment type="similarity">
    <text evidence="1 4">Belongs to the cystatin family. Phytocystatin subfamily.</text>
</comment>
<dbReference type="InterPro" id="IPR046350">
    <property type="entry name" value="Cystatin_sf"/>
</dbReference>
<evidence type="ECO:0000313" key="6">
    <source>
        <dbReference type="EMBL" id="KAG0518659.1"/>
    </source>
</evidence>
<evidence type="ECO:0000256" key="1">
    <source>
        <dbReference type="ARBA" id="ARBA00007233"/>
    </source>
</evidence>
<dbReference type="PANTHER" id="PTHR11413:SF104">
    <property type="entry name" value="CYSTEINE PROTEINASE INHIBITOR 2"/>
    <property type="match status" value="1"/>
</dbReference>
<keyword evidence="2 4" id="KW-0646">Protease inhibitor</keyword>
<organism evidence="6 7">
    <name type="scientific">Sorghum bicolor</name>
    <name type="common">Sorghum</name>
    <name type="synonym">Sorghum vulgare</name>
    <dbReference type="NCBI Taxonomy" id="4558"/>
    <lineage>
        <taxon>Eukaryota</taxon>
        <taxon>Viridiplantae</taxon>
        <taxon>Streptophyta</taxon>
        <taxon>Embryophyta</taxon>
        <taxon>Tracheophyta</taxon>
        <taxon>Spermatophyta</taxon>
        <taxon>Magnoliopsida</taxon>
        <taxon>Liliopsida</taxon>
        <taxon>Poales</taxon>
        <taxon>Poaceae</taxon>
        <taxon>PACMAD clade</taxon>
        <taxon>Panicoideae</taxon>
        <taxon>Andropogonodae</taxon>
        <taxon>Andropogoneae</taxon>
        <taxon>Sorghinae</taxon>
        <taxon>Sorghum</taxon>
    </lineage>
</organism>
<comment type="caution">
    <text evidence="6">The sequence shown here is derived from an EMBL/GenBank/DDBJ whole genome shotgun (WGS) entry which is preliminary data.</text>
</comment>
<dbReference type="SUPFAM" id="SSF54403">
    <property type="entry name" value="Cystatin/monellin"/>
    <property type="match status" value="1"/>
</dbReference>
<accession>A0A921QAX7</accession>
<dbReference type="AlphaFoldDB" id="A0A921QAX7"/>
<evidence type="ECO:0000313" key="7">
    <source>
        <dbReference type="Proteomes" id="UP000807115"/>
    </source>
</evidence>
<dbReference type="GO" id="GO:0004869">
    <property type="term" value="F:cysteine-type endopeptidase inhibitor activity"/>
    <property type="evidence" value="ECO:0007669"/>
    <property type="project" value="UniProtKB-KW"/>
</dbReference>
<keyword evidence="3 4" id="KW-0789">Thiol protease inhibitor</keyword>
<dbReference type="EMBL" id="CM027688">
    <property type="protein sequence ID" value="KAG0518659.1"/>
    <property type="molecule type" value="Genomic_DNA"/>
</dbReference>